<keyword evidence="3" id="KW-1185">Reference proteome</keyword>
<evidence type="ECO:0000313" key="3">
    <source>
        <dbReference type="Proteomes" id="UP000036367"/>
    </source>
</evidence>
<evidence type="ECO:0000256" key="1">
    <source>
        <dbReference type="SAM" id="MobiDB-lite"/>
    </source>
</evidence>
<sequence>MPTGPDKADRIVALNSHPHPMRPPRAPREHFNTNSTRSEPLRGHCILYRRLLR</sequence>
<reference evidence="2" key="1">
    <citation type="submission" date="2015-05" db="EMBL/GenBank/DDBJ databases">
        <title>Permanent draft genome of Rhodopirellula islandicus K833.</title>
        <authorList>
            <person name="Kizina J."/>
            <person name="Richter M."/>
            <person name="Glockner F.O."/>
            <person name="Harder J."/>
        </authorList>
    </citation>
    <scope>NUCLEOTIDE SEQUENCE [LARGE SCALE GENOMIC DNA]</scope>
    <source>
        <strain evidence="2">K833</strain>
    </source>
</reference>
<evidence type="ECO:0000313" key="2">
    <source>
        <dbReference type="EMBL" id="KLU02463.1"/>
    </source>
</evidence>
<protein>
    <submittedName>
        <fullName evidence="2">Uncharacterized protein</fullName>
    </submittedName>
</protein>
<proteinExistence type="predicted"/>
<gene>
    <name evidence="2" type="ORF">RISK_005529</name>
</gene>
<dbReference type="STRING" id="595434.RISK_005529"/>
<comment type="caution">
    <text evidence="2">The sequence shown here is derived from an EMBL/GenBank/DDBJ whole genome shotgun (WGS) entry which is preliminary data.</text>
</comment>
<accession>A0A0J1B7B2</accession>
<dbReference type="Proteomes" id="UP000036367">
    <property type="component" value="Unassembled WGS sequence"/>
</dbReference>
<organism evidence="2 3">
    <name type="scientific">Rhodopirellula islandica</name>
    <dbReference type="NCBI Taxonomy" id="595434"/>
    <lineage>
        <taxon>Bacteria</taxon>
        <taxon>Pseudomonadati</taxon>
        <taxon>Planctomycetota</taxon>
        <taxon>Planctomycetia</taxon>
        <taxon>Pirellulales</taxon>
        <taxon>Pirellulaceae</taxon>
        <taxon>Rhodopirellula</taxon>
    </lineage>
</organism>
<dbReference type="EMBL" id="LECT01000044">
    <property type="protein sequence ID" value="KLU02463.1"/>
    <property type="molecule type" value="Genomic_DNA"/>
</dbReference>
<dbReference type="PATRIC" id="fig|595434.4.peg.5251"/>
<feature type="region of interest" description="Disordered" evidence="1">
    <location>
        <begin position="15"/>
        <end position="38"/>
    </location>
</feature>
<name>A0A0J1B7B2_RHOIS</name>
<dbReference type="AlphaFoldDB" id="A0A0J1B7B2"/>